<sequence>MCVKICFGYPAVMVAFFVLNLFLFGMAILLCWLSCSYGSLYILILAICSYLLIECLFSMSTAIMSSSYPRNNFMETDAKFLEFENDLDNIVGGSLSMGDNTGSSSQ</sequence>
<organism evidence="2">
    <name type="scientific">Cucumis melo</name>
    <name type="common">Muskmelon</name>
    <dbReference type="NCBI Taxonomy" id="3656"/>
    <lineage>
        <taxon>Eukaryota</taxon>
        <taxon>Viridiplantae</taxon>
        <taxon>Streptophyta</taxon>
        <taxon>Embryophyta</taxon>
        <taxon>Tracheophyta</taxon>
        <taxon>Spermatophyta</taxon>
        <taxon>Magnoliopsida</taxon>
        <taxon>eudicotyledons</taxon>
        <taxon>Gunneridae</taxon>
        <taxon>Pentapetalae</taxon>
        <taxon>rosids</taxon>
        <taxon>fabids</taxon>
        <taxon>Cucurbitales</taxon>
        <taxon>Cucurbitaceae</taxon>
        <taxon>Benincaseae</taxon>
        <taxon>Cucumis</taxon>
    </lineage>
</organism>
<feature type="transmembrane region" description="Helical" evidence="1">
    <location>
        <begin position="40"/>
        <end position="64"/>
    </location>
</feature>
<feature type="transmembrane region" description="Helical" evidence="1">
    <location>
        <begin position="12"/>
        <end position="33"/>
    </location>
</feature>
<dbReference type="EnsemblPlants" id="MELO3C033850.2.1">
    <property type="protein sequence ID" value="MELO3C033850.2.1"/>
    <property type="gene ID" value="MELO3C033850.2"/>
</dbReference>
<keyword evidence="1" id="KW-0472">Membrane</keyword>
<dbReference type="AlphaFoldDB" id="A0A9I9EIB8"/>
<protein>
    <submittedName>
        <fullName evidence="2">Uncharacterized protein</fullName>
    </submittedName>
</protein>
<keyword evidence="1" id="KW-1133">Transmembrane helix</keyword>
<proteinExistence type="predicted"/>
<reference evidence="2" key="1">
    <citation type="submission" date="2023-03" db="UniProtKB">
        <authorList>
            <consortium name="EnsemblPlants"/>
        </authorList>
    </citation>
    <scope>IDENTIFICATION</scope>
</reference>
<evidence type="ECO:0000313" key="2">
    <source>
        <dbReference type="EnsemblPlants" id="MELO3C033850.2.1"/>
    </source>
</evidence>
<evidence type="ECO:0000256" key="1">
    <source>
        <dbReference type="SAM" id="Phobius"/>
    </source>
</evidence>
<name>A0A9I9EIB8_CUCME</name>
<keyword evidence="1" id="KW-0812">Transmembrane</keyword>
<accession>A0A9I9EIB8</accession>
<dbReference type="Gramene" id="MELO3C033850.2.1">
    <property type="protein sequence ID" value="MELO3C033850.2.1"/>
    <property type="gene ID" value="MELO3C033850.2"/>
</dbReference>